<feature type="compositionally biased region" description="Basic and acidic residues" evidence="1">
    <location>
        <begin position="119"/>
        <end position="133"/>
    </location>
</feature>
<proteinExistence type="predicted"/>
<dbReference type="Pfam" id="PF14181">
    <property type="entry name" value="YqfQ"/>
    <property type="match status" value="1"/>
</dbReference>
<accession>A0A2X4VZV0</accession>
<evidence type="ECO:0000313" key="2">
    <source>
        <dbReference type="EMBL" id="SQI55949.1"/>
    </source>
</evidence>
<protein>
    <submittedName>
        <fullName evidence="2">Spore protein YqfQ</fullName>
    </submittedName>
</protein>
<dbReference type="KEGG" id="blen:NCTC4824_01680"/>
<sequence length="165" mass="18433">MQRNMMRSMQRQMPQQYGPMRNSQPAAGKGGILSNLFQRNTGTSVGNAAANGFSRAGTNTSLIQSLANPQKISSFLNQTQQVLNTAQKFGPVVQQYGPMVKNLPSMWKLYRAFKDNPMETEETEKPVETKIIENDLQENSTNKIKTIKPPPKDKQGKSVPKLYIS</sequence>
<dbReference type="EMBL" id="LS483476">
    <property type="protein sequence ID" value="SQI55949.1"/>
    <property type="molecule type" value="Genomic_DNA"/>
</dbReference>
<feature type="compositionally biased region" description="Low complexity" evidence="1">
    <location>
        <begin position="1"/>
        <end position="16"/>
    </location>
</feature>
<keyword evidence="3" id="KW-1185">Reference proteome</keyword>
<feature type="region of interest" description="Disordered" evidence="1">
    <location>
        <begin position="119"/>
        <end position="165"/>
    </location>
</feature>
<feature type="region of interest" description="Disordered" evidence="1">
    <location>
        <begin position="1"/>
        <end position="26"/>
    </location>
</feature>
<dbReference type="InterPro" id="IPR025571">
    <property type="entry name" value="YqfQ"/>
</dbReference>
<dbReference type="AlphaFoldDB" id="A0A2X4VZV0"/>
<dbReference type="Proteomes" id="UP000249134">
    <property type="component" value="Chromosome 1"/>
</dbReference>
<gene>
    <name evidence="2" type="primary">yqfQ</name>
    <name evidence="2" type="ORF">NCTC4824_01680</name>
</gene>
<dbReference type="RefSeq" id="WP_066137416.1">
    <property type="nucleotide sequence ID" value="NZ_CBCSGM010000001.1"/>
</dbReference>
<evidence type="ECO:0000313" key="3">
    <source>
        <dbReference type="Proteomes" id="UP000249134"/>
    </source>
</evidence>
<dbReference type="STRING" id="1348624.GCA_001591545_00761"/>
<reference evidence="2 3" key="1">
    <citation type="submission" date="2018-06" db="EMBL/GenBank/DDBJ databases">
        <authorList>
            <consortium name="Pathogen Informatics"/>
            <person name="Doyle S."/>
        </authorList>
    </citation>
    <scope>NUCLEOTIDE SEQUENCE [LARGE SCALE GENOMIC DNA]</scope>
    <source>
        <strain evidence="2 3">NCTC4824</strain>
    </source>
</reference>
<name>A0A2X4VZV0_LEDLE</name>
<organism evidence="2 3">
    <name type="scientific">Lederbergia lenta</name>
    <name type="common">Bacillus lentus</name>
    <dbReference type="NCBI Taxonomy" id="1467"/>
    <lineage>
        <taxon>Bacteria</taxon>
        <taxon>Bacillati</taxon>
        <taxon>Bacillota</taxon>
        <taxon>Bacilli</taxon>
        <taxon>Bacillales</taxon>
        <taxon>Bacillaceae</taxon>
        <taxon>Lederbergia</taxon>
    </lineage>
</organism>
<evidence type="ECO:0000256" key="1">
    <source>
        <dbReference type="SAM" id="MobiDB-lite"/>
    </source>
</evidence>